<dbReference type="EMBL" id="QFPX01000005">
    <property type="protein sequence ID" value="PZQ55858.1"/>
    <property type="molecule type" value="Genomic_DNA"/>
</dbReference>
<evidence type="ECO:0000313" key="1">
    <source>
        <dbReference type="EMBL" id="PZQ55858.1"/>
    </source>
</evidence>
<organism evidence="1 2">
    <name type="scientific">Novosphingobium pentaromativorans</name>
    <dbReference type="NCBI Taxonomy" id="205844"/>
    <lineage>
        <taxon>Bacteria</taxon>
        <taxon>Pseudomonadati</taxon>
        <taxon>Pseudomonadota</taxon>
        <taxon>Alphaproteobacteria</taxon>
        <taxon>Sphingomonadales</taxon>
        <taxon>Sphingomonadaceae</taxon>
        <taxon>Novosphingobium</taxon>
    </lineage>
</organism>
<dbReference type="Proteomes" id="UP000249082">
    <property type="component" value="Unassembled WGS sequence"/>
</dbReference>
<gene>
    <name evidence="1" type="ORF">DI555_07545</name>
</gene>
<comment type="caution">
    <text evidence="1">The sequence shown here is derived from an EMBL/GenBank/DDBJ whole genome shotgun (WGS) entry which is preliminary data.</text>
</comment>
<evidence type="ECO:0000313" key="2">
    <source>
        <dbReference type="Proteomes" id="UP000249082"/>
    </source>
</evidence>
<protein>
    <submittedName>
        <fullName evidence="1">Uncharacterized protein</fullName>
    </submittedName>
</protein>
<accession>A0A2W5NU25</accession>
<sequence length="100" mass="10598">MSLLGGTYECSTKTPMGHQKGTLTIVPEGDTFTGQITGDLGTMELREGRIDGNRLSWKMKMTSPMAIDLDCKAEVDGTALTGTIKAGFFGSMTLTGTKTS</sequence>
<proteinExistence type="predicted"/>
<name>A0A2W5NU25_9SPHN</name>
<reference evidence="1 2" key="1">
    <citation type="submission" date="2017-08" db="EMBL/GenBank/DDBJ databases">
        <title>Infants hospitalized years apart are colonized by the same room-sourced microbial strains.</title>
        <authorList>
            <person name="Brooks B."/>
            <person name="Olm M.R."/>
            <person name="Firek B.A."/>
            <person name="Baker R."/>
            <person name="Thomas B.C."/>
            <person name="Morowitz M.J."/>
            <person name="Banfield J.F."/>
        </authorList>
    </citation>
    <scope>NUCLEOTIDE SEQUENCE [LARGE SCALE GENOMIC DNA]</scope>
    <source>
        <strain evidence="1">S2_005_002_R2_33</strain>
    </source>
</reference>
<dbReference type="AlphaFoldDB" id="A0A2W5NU25"/>